<dbReference type="GO" id="GO:0043161">
    <property type="term" value="P:proteasome-mediated ubiquitin-dependent protein catabolic process"/>
    <property type="evidence" value="ECO:0007669"/>
    <property type="project" value="InterPro"/>
</dbReference>
<dbReference type="AlphaFoldDB" id="A0A9X6NLB6"/>
<name>A0A9X6NLB6_HYPEX</name>
<dbReference type="InterPro" id="IPR038765">
    <property type="entry name" value="Papain-like_cys_pep_sf"/>
</dbReference>
<evidence type="ECO:0000256" key="5">
    <source>
        <dbReference type="ARBA" id="ARBA00022801"/>
    </source>
</evidence>
<keyword evidence="5" id="KW-0378">Hydrolase</keyword>
<evidence type="ECO:0000313" key="8">
    <source>
        <dbReference type="Proteomes" id="UP000192578"/>
    </source>
</evidence>
<dbReference type="Proteomes" id="UP000192578">
    <property type="component" value="Unassembled WGS sequence"/>
</dbReference>
<keyword evidence="6" id="KW-0788">Thiol protease</keyword>
<evidence type="ECO:0000256" key="1">
    <source>
        <dbReference type="ARBA" id="ARBA00000707"/>
    </source>
</evidence>
<dbReference type="InterPro" id="IPR044635">
    <property type="entry name" value="UBP14-like"/>
</dbReference>
<dbReference type="GO" id="GO:0070628">
    <property type="term" value="F:proteasome binding"/>
    <property type="evidence" value="ECO:0007669"/>
    <property type="project" value="TreeGrafter"/>
</dbReference>
<evidence type="ECO:0000313" key="7">
    <source>
        <dbReference type="EMBL" id="OWA54856.1"/>
    </source>
</evidence>
<dbReference type="EMBL" id="MTYJ01000472">
    <property type="protein sequence ID" value="OWA54856.1"/>
    <property type="molecule type" value="Genomic_DNA"/>
</dbReference>
<comment type="caution">
    <text evidence="7">The sequence shown here is derived from an EMBL/GenBank/DDBJ whole genome shotgun (WGS) entry which is preliminary data.</text>
</comment>
<dbReference type="PANTHER" id="PTHR43982">
    <property type="entry name" value="UBIQUITIN CARBOXYL-TERMINAL HYDROLASE"/>
    <property type="match status" value="1"/>
</dbReference>
<dbReference type="GO" id="GO:0016579">
    <property type="term" value="P:protein deubiquitination"/>
    <property type="evidence" value="ECO:0007669"/>
    <property type="project" value="InterPro"/>
</dbReference>
<dbReference type="Gene3D" id="3.90.70.10">
    <property type="entry name" value="Cysteine proteinases"/>
    <property type="match status" value="1"/>
</dbReference>
<evidence type="ECO:0000256" key="3">
    <source>
        <dbReference type="ARBA" id="ARBA00022670"/>
    </source>
</evidence>
<keyword evidence="3" id="KW-0645">Protease</keyword>
<accession>A0A9X6NLB6</accession>
<gene>
    <name evidence="7" type="ORF">BV898_19249</name>
</gene>
<evidence type="ECO:0000256" key="4">
    <source>
        <dbReference type="ARBA" id="ARBA00022786"/>
    </source>
</evidence>
<proteinExistence type="predicted"/>
<dbReference type="GO" id="GO:0061136">
    <property type="term" value="P:regulation of proteasomal protein catabolic process"/>
    <property type="evidence" value="ECO:0007669"/>
    <property type="project" value="TreeGrafter"/>
</dbReference>
<reference evidence="8" key="1">
    <citation type="submission" date="2017-01" db="EMBL/GenBank/DDBJ databases">
        <title>Comparative genomics of anhydrobiosis in the tardigrade Hypsibius dujardini.</title>
        <authorList>
            <person name="Yoshida Y."/>
            <person name="Koutsovoulos G."/>
            <person name="Laetsch D."/>
            <person name="Stevens L."/>
            <person name="Kumar S."/>
            <person name="Horikawa D."/>
            <person name="Ishino K."/>
            <person name="Komine S."/>
            <person name="Tomita M."/>
            <person name="Blaxter M."/>
            <person name="Arakawa K."/>
        </authorList>
    </citation>
    <scope>NUCLEOTIDE SEQUENCE [LARGE SCALE GENOMIC DNA]</scope>
    <source>
        <strain evidence="8">Z151</strain>
    </source>
</reference>
<dbReference type="SUPFAM" id="SSF54001">
    <property type="entry name" value="Cysteine proteinases"/>
    <property type="match status" value="1"/>
</dbReference>
<evidence type="ECO:0000256" key="2">
    <source>
        <dbReference type="ARBA" id="ARBA00012759"/>
    </source>
</evidence>
<keyword evidence="4" id="KW-0833">Ubl conjugation pathway</keyword>
<sequence length="108" mass="12046">MVQYLSPTVSDVCLKFDDEKVTPVYTEEVLKLSGGGDWHCAYVLLYGPRPVPVRVEKAPSHPPSFPSAPLNPSRPITEAETAVAAKTCRRLIQTTYHLPNYFSLHHPN</sequence>
<dbReference type="OrthoDB" id="333239at2759"/>
<dbReference type="GO" id="GO:0004843">
    <property type="term" value="F:cysteine-type deubiquitinase activity"/>
    <property type="evidence" value="ECO:0007669"/>
    <property type="project" value="UniProtKB-EC"/>
</dbReference>
<organism evidence="7 8">
    <name type="scientific">Hypsibius exemplaris</name>
    <name type="common">Freshwater tardigrade</name>
    <dbReference type="NCBI Taxonomy" id="2072580"/>
    <lineage>
        <taxon>Eukaryota</taxon>
        <taxon>Metazoa</taxon>
        <taxon>Ecdysozoa</taxon>
        <taxon>Tardigrada</taxon>
        <taxon>Eutardigrada</taxon>
        <taxon>Parachela</taxon>
        <taxon>Hypsibioidea</taxon>
        <taxon>Hypsibiidae</taxon>
        <taxon>Hypsibius</taxon>
    </lineage>
</organism>
<comment type="catalytic activity">
    <reaction evidence="1">
        <text>Thiol-dependent hydrolysis of ester, thioester, amide, peptide and isopeptide bonds formed by the C-terminal Gly of ubiquitin (a 76-residue protein attached to proteins as an intracellular targeting signal).</text>
        <dbReference type="EC" id="3.4.19.12"/>
    </reaction>
</comment>
<dbReference type="EC" id="3.4.19.12" evidence="2"/>
<keyword evidence="8" id="KW-1185">Reference proteome</keyword>
<evidence type="ECO:0000256" key="6">
    <source>
        <dbReference type="ARBA" id="ARBA00022807"/>
    </source>
</evidence>
<protein>
    <recommendedName>
        <fullName evidence="2">ubiquitinyl hydrolase 1</fullName>
        <ecNumber evidence="2">3.4.19.12</ecNumber>
    </recommendedName>
</protein>
<dbReference type="PANTHER" id="PTHR43982:SF1">
    <property type="entry name" value="UBIQUITIN CARBOXYL-TERMINAL HYDROLASE 14"/>
    <property type="match status" value="1"/>
</dbReference>